<feature type="transmembrane region" description="Helical" evidence="7">
    <location>
        <begin position="119"/>
        <end position="140"/>
    </location>
</feature>
<protein>
    <submittedName>
        <fullName evidence="9">DMT family permease</fullName>
    </submittedName>
</protein>
<feature type="domain" description="EamA" evidence="8">
    <location>
        <begin position="10"/>
        <end position="135"/>
    </location>
</feature>
<dbReference type="GO" id="GO:0005886">
    <property type="term" value="C:plasma membrane"/>
    <property type="evidence" value="ECO:0007669"/>
    <property type="project" value="UniProtKB-SubCell"/>
</dbReference>
<feature type="transmembrane region" description="Helical" evidence="7">
    <location>
        <begin position="146"/>
        <end position="165"/>
    </location>
</feature>
<comment type="subcellular location">
    <subcellularLocation>
        <location evidence="1">Cell membrane</location>
        <topology evidence="1">Multi-pass membrane protein</topology>
    </subcellularLocation>
</comment>
<dbReference type="RefSeq" id="WP_007032959.1">
    <property type="nucleotide sequence ID" value="NZ_AOHO01000068.1"/>
</dbReference>
<keyword evidence="4 7" id="KW-0812">Transmembrane</keyword>
<feature type="transmembrane region" description="Helical" evidence="7">
    <location>
        <begin position="257"/>
        <end position="275"/>
    </location>
</feature>
<dbReference type="EMBL" id="AOHO01000068">
    <property type="protein sequence ID" value="EME54961.1"/>
    <property type="molecule type" value="Genomic_DNA"/>
</dbReference>
<evidence type="ECO:0000256" key="3">
    <source>
        <dbReference type="ARBA" id="ARBA00022475"/>
    </source>
</evidence>
<sequence length="292" mass="30580">MTRLLALPSLVVVTAVWGATFVVVKDVTEQAPPMDFLAVRFLLAAGVLALWRPGRLLTLSRRQWANGVVMGLLLGIAYMGQTFGQQYTSASMSGFITGMAVVFTPIIAGLLLRRRIGLSTWAAVTIATAGLGIMTVRGFTIGLGEGLILLGALFFALHVVALSEWSTAGDAYALTIVQLGVVGVLCLILGAPNGLDVPGDRSFWIPVAGLAVIATAGAYLVQTWAQARLSAVVAALALTMEPVFAGVFGVLVDGDEITVRIVLGGALVVIAMAITEIRTTTPARIPETQAEY</sequence>
<dbReference type="SUPFAM" id="SSF103481">
    <property type="entry name" value="Multidrug resistance efflux transporter EmrE"/>
    <property type="match status" value="2"/>
</dbReference>
<keyword evidence="10" id="KW-1185">Reference proteome</keyword>
<dbReference type="PANTHER" id="PTHR42920:SF5">
    <property type="entry name" value="EAMA DOMAIN-CONTAINING PROTEIN"/>
    <property type="match status" value="1"/>
</dbReference>
<feature type="transmembrane region" description="Helical" evidence="7">
    <location>
        <begin position="203"/>
        <end position="222"/>
    </location>
</feature>
<comment type="caution">
    <text evidence="9">The sequence shown here is derived from an EMBL/GenBank/DDBJ whole genome shotgun (WGS) entry which is preliminary data.</text>
</comment>
<keyword evidence="5 7" id="KW-1133">Transmembrane helix</keyword>
<dbReference type="OrthoDB" id="3182968at2"/>
<accession>M2X1R2</accession>
<keyword evidence="6 7" id="KW-0472">Membrane</keyword>
<dbReference type="InterPro" id="IPR037185">
    <property type="entry name" value="EmrE-like"/>
</dbReference>
<feature type="domain" description="EamA" evidence="8">
    <location>
        <begin position="144"/>
        <end position="274"/>
    </location>
</feature>
<keyword evidence="3" id="KW-1003">Cell membrane</keyword>
<dbReference type="Pfam" id="PF00892">
    <property type="entry name" value="EamA"/>
    <property type="match status" value="2"/>
</dbReference>
<comment type="similarity">
    <text evidence="2">Belongs to the EamA transporter family.</text>
</comment>
<dbReference type="PATRIC" id="fig|1284240.4.peg.5215"/>
<feature type="transmembrane region" description="Helical" evidence="7">
    <location>
        <begin position="92"/>
        <end position="112"/>
    </location>
</feature>
<feature type="transmembrane region" description="Helical" evidence="7">
    <location>
        <begin position="34"/>
        <end position="51"/>
    </location>
</feature>
<organism evidence="9 10">
    <name type="scientific">Amycolatopsis decaplanina DSM 44594</name>
    <dbReference type="NCBI Taxonomy" id="1284240"/>
    <lineage>
        <taxon>Bacteria</taxon>
        <taxon>Bacillati</taxon>
        <taxon>Actinomycetota</taxon>
        <taxon>Actinomycetes</taxon>
        <taxon>Pseudonocardiales</taxon>
        <taxon>Pseudonocardiaceae</taxon>
        <taxon>Amycolatopsis</taxon>
    </lineage>
</organism>
<evidence type="ECO:0000256" key="1">
    <source>
        <dbReference type="ARBA" id="ARBA00004651"/>
    </source>
</evidence>
<feature type="transmembrane region" description="Helical" evidence="7">
    <location>
        <begin position="172"/>
        <end position="191"/>
    </location>
</feature>
<evidence type="ECO:0000313" key="10">
    <source>
        <dbReference type="Proteomes" id="UP000054226"/>
    </source>
</evidence>
<reference evidence="9 10" key="1">
    <citation type="journal article" date="2013" name="Genome Announc.">
        <title>Draft Genome Sequence of Amycolatopsis decaplanina Strain DSM 44594T.</title>
        <authorList>
            <person name="Kaur N."/>
            <person name="Kumar S."/>
            <person name="Bala M."/>
            <person name="Raghava G.P."/>
            <person name="Mayilraj S."/>
        </authorList>
    </citation>
    <scope>NUCLEOTIDE SEQUENCE [LARGE SCALE GENOMIC DNA]</scope>
    <source>
        <strain evidence="9 10">DSM 44594</strain>
    </source>
</reference>
<feature type="transmembrane region" description="Helical" evidence="7">
    <location>
        <begin position="63"/>
        <end position="80"/>
    </location>
</feature>
<proteinExistence type="inferred from homology"/>
<dbReference type="InterPro" id="IPR051258">
    <property type="entry name" value="Diverse_Substrate_Transporter"/>
</dbReference>
<evidence type="ECO:0000259" key="8">
    <source>
        <dbReference type="Pfam" id="PF00892"/>
    </source>
</evidence>
<dbReference type="InterPro" id="IPR000620">
    <property type="entry name" value="EamA_dom"/>
</dbReference>
<evidence type="ECO:0000313" key="9">
    <source>
        <dbReference type="EMBL" id="EME54961.1"/>
    </source>
</evidence>
<dbReference type="AlphaFoldDB" id="M2X1R2"/>
<evidence type="ECO:0000256" key="6">
    <source>
        <dbReference type="ARBA" id="ARBA00023136"/>
    </source>
</evidence>
<evidence type="ECO:0000256" key="2">
    <source>
        <dbReference type="ARBA" id="ARBA00007362"/>
    </source>
</evidence>
<dbReference type="PANTHER" id="PTHR42920">
    <property type="entry name" value="OS03G0707200 PROTEIN-RELATED"/>
    <property type="match status" value="1"/>
</dbReference>
<evidence type="ECO:0000256" key="5">
    <source>
        <dbReference type="ARBA" id="ARBA00022989"/>
    </source>
</evidence>
<feature type="transmembrane region" description="Helical" evidence="7">
    <location>
        <begin position="229"/>
        <end position="251"/>
    </location>
</feature>
<name>M2X1R2_9PSEU</name>
<gene>
    <name evidence="9" type="ORF">H074_25672</name>
</gene>
<dbReference type="Proteomes" id="UP000054226">
    <property type="component" value="Unassembled WGS sequence"/>
</dbReference>
<evidence type="ECO:0000256" key="7">
    <source>
        <dbReference type="SAM" id="Phobius"/>
    </source>
</evidence>
<evidence type="ECO:0000256" key="4">
    <source>
        <dbReference type="ARBA" id="ARBA00022692"/>
    </source>
</evidence>